<dbReference type="AlphaFoldDB" id="A0A6P0C972"/>
<comment type="subcellular location">
    <subcellularLocation>
        <location evidence="1">Membrane</location>
    </subcellularLocation>
</comment>
<proteinExistence type="predicted"/>
<evidence type="ECO:0000256" key="3">
    <source>
        <dbReference type="ARBA" id="ARBA00022989"/>
    </source>
</evidence>
<comment type="caution">
    <text evidence="7">The sequence shown here is derived from an EMBL/GenBank/DDBJ whole genome shotgun (WGS) entry which is preliminary data.</text>
</comment>
<feature type="domain" description="Fatty acid hydroxylase" evidence="6">
    <location>
        <begin position="173"/>
        <end position="301"/>
    </location>
</feature>
<sequence>MTGRAEWHHVPELPIAVSPLWQWPPRPLATLRWYADGWFFLTINMGILALAWLSYTVFSPTLEQTLKWGFSWVSLILLRNLVLVIVIAGGLHLWFHKYRLQGSQMKYDPRPFPRKGRMFSFDDQVKDNMFWTLASGVTIWSGFEALFWWMLANGYAPSTTFDATPIWFVAFFFLIPVWESFYFYWIHRLLHTNMFYRFHALHHRNTDIGPWSGLSMHPVEHLFYFGTVMIHLILPTHPVHLIFHLMFYGILAVTSHTGFEGLWFRNAKRLHLGNFHHQLHHRYFEVNYGNLDVPWDKLFGSFHDGTPEGKARMRERLAARKRS</sequence>
<gene>
    <name evidence="7" type="ORF">GV827_04770</name>
</gene>
<evidence type="ECO:0000256" key="5">
    <source>
        <dbReference type="SAM" id="Phobius"/>
    </source>
</evidence>
<name>A0A6P0C972_9RHOB</name>
<dbReference type="InterPro" id="IPR050307">
    <property type="entry name" value="Sterol_Desaturase_Related"/>
</dbReference>
<dbReference type="RefSeq" id="WP_164352548.1">
    <property type="nucleotide sequence ID" value="NZ_JAABNT010000002.1"/>
</dbReference>
<accession>A0A6P0C972</accession>
<keyword evidence="4 5" id="KW-0472">Membrane</keyword>
<dbReference type="InterPro" id="IPR006694">
    <property type="entry name" value="Fatty_acid_hydroxylase"/>
</dbReference>
<protein>
    <submittedName>
        <fullName evidence="7">Sterol desaturase family protein</fullName>
    </submittedName>
</protein>
<feature type="transmembrane region" description="Helical" evidence="5">
    <location>
        <begin position="166"/>
        <end position="185"/>
    </location>
</feature>
<dbReference type="GO" id="GO:0016020">
    <property type="term" value="C:membrane"/>
    <property type="evidence" value="ECO:0007669"/>
    <property type="project" value="UniProtKB-SubCell"/>
</dbReference>
<dbReference type="Proteomes" id="UP000468591">
    <property type="component" value="Unassembled WGS sequence"/>
</dbReference>
<evidence type="ECO:0000256" key="4">
    <source>
        <dbReference type="ARBA" id="ARBA00023136"/>
    </source>
</evidence>
<dbReference type="GO" id="GO:0008610">
    <property type="term" value="P:lipid biosynthetic process"/>
    <property type="evidence" value="ECO:0007669"/>
    <property type="project" value="InterPro"/>
</dbReference>
<evidence type="ECO:0000259" key="6">
    <source>
        <dbReference type="Pfam" id="PF04116"/>
    </source>
</evidence>
<keyword evidence="2 5" id="KW-0812">Transmembrane</keyword>
<dbReference type="EMBL" id="JAABNT010000002">
    <property type="protein sequence ID" value="NEK21715.1"/>
    <property type="molecule type" value="Genomic_DNA"/>
</dbReference>
<keyword evidence="8" id="KW-1185">Reference proteome</keyword>
<organism evidence="7 8">
    <name type="scientific">Sulfitobacter sediminilitoris</name>
    <dbReference type="NCBI Taxonomy" id="2698830"/>
    <lineage>
        <taxon>Bacteria</taxon>
        <taxon>Pseudomonadati</taxon>
        <taxon>Pseudomonadota</taxon>
        <taxon>Alphaproteobacteria</taxon>
        <taxon>Rhodobacterales</taxon>
        <taxon>Roseobacteraceae</taxon>
        <taxon>Sulfitobacter</taxon>
    </lineage>
</organism>
<dbReference type="PANTHER" id="PTHR11863">
    <property type="entry name" value="STEROL DESATURASE"/>
    <property type="match status" value="1"/>
</dbReference>
<reference evidence="7 8" key="1">
    <citation type="submission" date="2020-01" db="EMBL/GenBank/DDBJ databases">
        <title>Sulfitobacter sediminilitoris sp. nov., isolated from a tidal flat.</title>
        <authorList>
            <person name="Park S."/>
            <person name="Yoon J.-H."/>
        </authorList>
    </citation>
    <scope>NUCLEOTIDE SEQUENCE [LARGE SCALE GENOMIC DNA]</scope>
    <source>
        <strain evidence="7 8">JBTF-M27</strain>
    </source>
</reference>
<evidence type="ECO:0000256" key="1">
    <source>
        <dbReference type="ARBA" id="ARBA00004370"/>
    </source>
</evidence>
<keyword evidence="3 5" id="KW-1133">Transmembrane helix</keyword>
<feature type="transmembrane region" description="Helical" evidence="5">
    <location>
        <begin position="70"/>
        <end position="95"/>
    </location>
</feature>
<dbReference type="Pfam" id="PF04116">
    <property type="entry name" value="FA_hydroxylase"/>
    <property type="match status" value="1"/>
</dbReference>
<evidence type="ECO:0000313" key="7">
    <source>
        <dbReference type="EMBL" id="NEK21715.1"/>
    </source>
</evidence>
<feature type="transmembrane region" description="Helical" evidence="5">
    <location>
        <begin position="245"/>
        <end position="264"/>
    </location>
</feature>
<evidence type="ECO:0000313" key="8">
    <source>
        <dbReference type="Proteomes" id="UP000468591"/>
    </source>
</evidence>
<dbReference type="GO" id="GO:0016491">
    <property type="term" value="F:oxidoreductase activity"/>
    <property type="evidence" value="ECO:0007669"/>
    <property type="project" value="InterPro"/>
</dbReference>
<dbReference type="GO" id="GO:0005506">
    <property type="term" value="F:iron ion binding"/>
    <property type="evidence" value="ECO:0007669"/>
    <property type="project" value="InterPro"/>
</dbReference>
<feature type="transmembrane region" description="Helical" evidence="5">
    <location>
        <begin position="38"/>
        <end position="58"/>
    </location>
</feature>
<evidence type="ECO:0000256" key="2">
    <source>
        <dbReference type="ARBA" id="ARBA00022692"/>
    </source>
</evidence>
<feature type="transmembrane region" description="Helical" evidence="5">
    <location>
        <begin position="130"/>
        <end position="151"/>
    </location>
</feature>